<dbReference type="AlphaFoldDB" id="A0A6P8HCN7"/>
<feature type="region of interest" description="Disordered" evidence="2">
    <location>
        <begin position="299"/>
        <end position="325"/>
    </location>
</feature>
<feature type="coiled-coil region" evidence="1">
    <location>
        <begin position="265"/>
        <end position="299"/>
    </location>
</feature>
<dbReference type="OrthoDB" id="10383957at2759"/>
<evidence type="ECO:0000313" key="3">
    <source>
        <dbReference type="Proteomes" id="UP000515163"/>
    </source>
</evidence>
<protein>
    <submittedName>
        <fullName evidence="4">Uncharacterized protein LOC116290011</fullName>
    </submittedName>
</protein>
<dbReference type="RefSeq" id="XP_031552838.1">
    <property type="nucleotide sequence ID" value="XM_031696978.1"/>
</dbReference>
<keyword evidence="1" id="KW-0175">Coiled coil</keyword>
<dbReference type="Proteomes" id="UP000515163">
    <property type="component" value="Unplaced"/>
</dbReference>
<organism evidence="3 4">
    <name type="scientific">Actinia tenebrosa</name>
    <name type="common">Australian red waratah sea anemone</name>
    <dbReference type="NCBI Taxonomy" id="6105"/>
    <lineage>
        <taxon>Eukaryota</taxon>
        <taxon>Metazoa</taxon>
        <taxon>Cnidaria</taxon>
        <taxon>Anthozoa</taxon>
        <taxon>Hexacorallia</taxon>
        <taxon>Actiniaria</taxon>
        <taxon>Actiniidae</taxon>
        <taxon>Actinia</taxon>
    </lineage>
</organism>
<evidence type="ECO:0000256" key="2">
    <source>
        <dbReference type="SAM" id="MobiDB-lite"/>
    </source>
</evidence>
<name>A0A6P8HCN7_ACTTE</name>
<accession>A0A6P8HCN7</accession>
<evidence type="ECO:0000313" key="4">
    <source>
        <dbReference type="RefSeq" id="XP_031552838.1"/>
    </source>
</evidence>
<keyword evidence="3" id="KW-1185">Reference proteome</keyword>
<dbReference type="GeneID" id="116290011"/>
<evidence type="ECO:0000256" key="1">
    <source>
        <dbReference type="SAM" id="Coils"/>
    </source>
</evidence>
<proteinExistence type="predicted"/>
<reference evidence="4" key="1">
    <citation type="submission" date="2025-08" db="UniProtKB">
        <authorList>
            <consortium name="RefSeq"/>
        </authorList>
    </citation>
    <scope>IDENTIFICATION</scope>
    <source>
        <tissue evidence="4">Tentacle</tissue>
    </source>
</reference>
<dbReference type="FunCoup" id="A0A6P8HCN7">
    <property type="interactions" value="34"/>
</dbReference>
<dbReference type="KEGG" id="aten:116290011"/>
<gene>
    <name evidence="4" type="primary">LOC116290011</name>
</gene>
<feature type="coiled-coil region" evidence="1">
    <location>
        <begin position="173"/>
        <end position="236"/>
    </location>
</feature>
<dbReference type="InParanoid" id="A0A6P8HCN7"/>
<sequence>MEVEGTDFDPLTEEGQVDINDEEFDAWTQGAETDPLIYDAALENKYGSRWKSFKAALNRMWQSKNRGSPVPEYLELQNIDEQGATARETVEWATQELRMRYPNFEVDDIRLTERGNKVLISVRDMRYPDANRWTKPQLLFDDSGSVKVNVARLRGFKEATRSDLERLKTLNERVALERRAEGLQETLEEREADYMRQNQLLADAQKRELDDKNQLIVQMREQRDKALRDRDQAQRAFELALRDLDMSKEEAKNLHITIAGSLEERRQLVAEINAKEGQLRQMAQTIEDLERNIAEKREIINDQTRPEEEREAAQKEAETLQKPEAHVGVAVRTNANAAYYQLLS</sequence>